<organism evidence="5 6">
    <name type="scientific">Isoptericola hypogeus</name>
    <dbReference type="NCBI Taxonomy" id="300179"/>
    <lineage>
        <taxon>Bacteria</taxon>
        <taxon>Bacillati</taxon>
        <taxon>Actinomycetota</taxon>
        <taxon>Actinomycetes</taxon>
        <taxon>Micrococcales</taxon>
        <taxon>Promicromonosporaceae</taxon>
        <taxon>Isoptericola</taxon>
    </lineage>
</organism>
<dbReference type="InterPro" id="IPR006619">
    <property type="entry name" value="PGRP_domain_met/bac"/>
</dbReference>
<evidence type="ECO:0000313" key="5">
    <source>
        <dbReference type="EMBL" id="GAA1710419.1"/>
    </source>
</evidence>
<evidence type="ECO:0000313" key="6">
    <source>
        <dbReference type="Proteomes" id="UP001501138"/>
    </source>
</evidence>
<evidence type="ECO:0000259" key="3">
    <source>
        <dbReference type="SMART" id="SM00644"/>
    </source>
</evidence>
<dbReference type="PANTHER" id="PTHR11022:SF41">
    <property type="entry name" value="PEPTIDOGLYCAN-RECOGNITION PROTEIN LC-RELATED"/>
    <property type="match status" value="1"/>
</dbReference>
<feature type="compositionally biased region" description="Low complexity" evidence="2">
    <location>
        <begin position="194"/>
        <end position="205"/>
    </location>
</feature>
<dbReference type="PANTHER" id="PTHR11022">
    <property type="entry name" value="PEPTIDOGLYCAN RECOGNITION PROTEIN"/>
    <property type="match status" value="1"/>
</dbReference>
<feature type="domain" description="N-acetylmuramoyl-L-alanine amidase" evidence="3">
    <location>
        <begin position="225"/>
        <end position="391"/>
    </location>
</feature>
<sequence length="637" mass="67560">MSRWGRIGGAGIVVVALALGGVILPTVTLPVAEAHAVPPDVESVPVRGVDRAARAQSGALAAAEGAERPEHAAVQGRGSGAGDDDGAGSLAALSPQTATQDFLVAGVTWAADRGSEVTEVAVRLREEGGWGDWRALGLDGMVTEDGRTGTEPVTSTGADGVQVRVRTADGAPPSGLKVDVVDPGTSAADARVGADPAPASSASAATGREIRPSIVTRSEWGADESLLGSWPTVSGELDAIYVHHTAGTNAYSRSQSAAIVRGIYAYHTKSRGWPDIGYQFLVDRFGRVFQGRSGAVHDNPIGAHAGGYNTGTIGVSAMGDFESARPTSALKHSLMRVIAWKAYQYGLAPQGHVTLPTGDSAGSTTRARPGTNVRVPTITMHRTTNHTTCPGRHLAAYLPALRDAVQAKVARAKDHYGTVRPAVGRPNGSSPAGQVPAQWKKSVTYTWSKVTGASRYQVLTRYAGWKQDMPDSRYWRVHTSTTRRSITIPTSIGWTRQVAVRAISGSELRGPIERISRSSRPVPASQWARSNSWKKHSSDRYYGGVAYWTRSKHAAIRLSGAKEVRSVRVVASTGPGFGRVQVRVNDRAVGSFDLASRTFQPRKTFAVTLPRGVDGEVRLRTLDGKEVRISAIALARR</sequence>
<keyword evidence="6" id="KW-1185">Reference proteome</keyword>
<evidence type="ECO:0000256" key="2">
    <source>
        <dbReference type="SAM" id="MobiDB-lite"/>
    </source>
</evidence>
<dbReference type="EMBL" id="BAAAPM010000002">
    <property type="protein sequence ID" value="GAA1710419.1"/>
    <property type="molecule type" value="Genomic_DNA"/>
</dbReference>
<evidence type="ECO:0008006" key="7">
    <source>
        <dbReference type="Google" id="ProtNLM"/>
    </source>
</evidence>
<feature type="domain" description="Peptidoglycan recognition protein family" evidence="4">
    <location>
        <begin position="212"/>
        <end position="360"/>
    </location>
</feature>
<dbReference type="SUPFAM" id="SSF55846">
    <property type="entry name" value="N-acetylmuramoyl-L-alanine amidase-like"/>
    <property type="match status" value="1"/>
</dbReference>
<dbReference type="InterPro" id="IPR002502">
    <property type="entry name" value="Amidase_domain"/>
</dbReference>
<dbReference type="SMART" id="SM00644">
    <property type="entry name" value="Ami_2"/>
    <property type="match status" value="1"/>
</dbReference>
<accession>A0ABN2IRP5</accession>
<dbReference type="SMART" id="SM00701">
    <property type="entry name" value="PGRP"/>
    <property type="match status" value="1"/>
</dbReference>
<dbReference type="RefSeq" id="WP_344245020.1">
    <property type="nucleotide sequence ID" value="NZ_BAAAPM010000002.1"/>
</dbReference>
<dbReference type="Proteomes" id="UP001501138">
    <property type="component" value="Unassembled WGS sequence"/>
</dbReference>
<dbReference type="InterPro" id="IPR015510">
    <property type="entry name" value="PGRP"/>
</dbReference>
<dbReference type="CDD" id="cd06583">
    <property type="entry name" value="PGRP"/>
    <property type="match status" value="1"/>
</dbReference>
<name>A0ABN2IRP5_9MICO</name>
<dbReference type="Gene3D" id="3.40.80.10">
    <property type="entry name" value="Peptidoglycan recognition protein-like"/>
    <property type="match status" value="1"/>
</dbReference>
<feature type="region of interest" description="Disordered" evidence="2">
    <location>
        <begin position="57"/>
        <end position="91"/>
    </location>
</feature>
<evidence type="ECO:0000256" key="1">
    <source>
        <dbReference type="ARBA" id="ARBA00007553"/>
    </source>
</evidence>
<evidence type="ECO:0000259" key="4">
    <source>
        <dbReference type="SMART" id="SM00701"/>
    </source>
</evidence>
<gene>
    <name evidence="5" type="ORF">GCM10009809_03450</name>
</gene>
<dbReference type="InterPro" id="IPR036505">
    <property type="entry name" value="Amidase/PGRP_sf"/>
</dbReference>
<proteinExistence type="inferred from homology"/>
<dbReference type="Pfam" id="PF01510">
    <property type="entry name" value="Amidase_2"/>
    <property type="match status" value="1"/>
</dbReference>
<reference evidence="5 6" key="1">
    <citation type="journal article" date="2019" name="Int. J. Syst. Evol. Microbiol.">
        <title>The Global Catalogue of Microorganisms (GCM) 10K type strain sequencing project: providing services to taxonomists for standard genome sequencing and annotation.</title>
        <authorList>
            <consortium name="The Broad Institute Genomics Platform"/>
            <consortium name="The Broad Institute Genome Sequencing Center for Infectious Disease"/>
            <person name="Wu L."/>
            <person name="Ma J."/>
        </authorList>
    </citation>
    <scope>NUCLEOTIDE SEQUENCE [LARGE SCALE GENOMIC DNA]</scope>
    <source>
        <strain evidence="5 6">JCM 15589</strain>
    </source>
</reference>
<comment type="similarity">
    <text evidence="1">Belongs to the N-acetylmuramoyl-L-alanine amidase 2 family.</text>
</comment>
<comment type="caution">
    <text evidence="5">The sequence shown here is derived from an EMBL/GenBank/DDBJ whole genome shotgun (WGS) entry which is preliminary data.</text>
</comment>
<protein>
    <recommendedName>
        <fullName evidence="7">N-acetylmuramoyl-L-alanine amidase</fullName>
    </recommendedName>
</protein>
<feature type="region of interest" description="Disordered" evidence="2">
    <location>
        <begin position="189"/>
        <end position="208"/>
    </location>
</feature>